<protein>
    <submittedName>
        <fullName evidence="2">Uncharacterized protein</fullName>
    </submittedName>
</protein>
<feature type="compositionally biased region" description="Basic and acidic residues" evidence="1">
    <location>
        <begin position="1"/>
        <end position="30"/>
    </location>
</feature>
<reference evidence="2 3" key="1">
    <citation type="journal article" date="2021" name="BMC Genomics">
        <title>Datura genome reveals duplications of psychoactive alkaloid biosynthetic genes and high mutation rate following tissue culture.</title>
        <authorList>
            <person name="Rajewski A."/>
            <person name="Carter-House D."/>
            <person name="Stajich J."/>
            <person name="Litt A."/>
        </authorList>
    </citation>
    <scope>NUCLEOTIDE SEQUENCE [LARGE SCALE GENOMIC DNA]</scope>
    <source>
        <strain evidence="2">AR-01</strain>
    </source>
</reference>
<feature type="non-terminal residue" evidence="2">
    <location>
        <position position="1"/>
    </location>
</feature>
<evidence type="ECO:0000313" key="2">
    <source>
        <dbReference type="EMBL" id="MCE3052060.1"/>
    </source>
</evidence>
<feature type="non-terminal residue" evidence="2">
    <location>
        <position position="53"/>
    </location>
</feature>
<sequence>GICERRFRGGKIRRVEERASGRRPGADRMGYHAADLPPSHGEEHRARTSPRWE</sequence>
<feature type="compositionally biased region" description="Basic and acidic residues" evidence="1">
    <location>
        <begin position="40"/>
        <end position="53"/>
    </location>
</feature>
<dbReference type="EMBL" id="JACEIK010009182">
    <property type="protein sequence ID" value="MCE3052060.1"/>
    <property type="molecule type" value="Genomic_DNA"/>
</dbReference>
<keyword evidence="3" id="KW-1185">Reference proteome</keyword>
<organism evidence="2 3">
    <name type="scientific">Datura stramonium</name>
    <name type="common">Jimsonweed</name>
    <name type="synonym">Common thornapple</name>
    <dbReference type="NCBI Taxonomy" id="4076"/>
    <lineage>
        <taxon>Eukaryota</taxon>
        <taxon>Viridiplantae</taxon>
        <taxon>Streptophyta</taxon>
        <taxon>Embryophyta</taxon>
        <taxon>Tracheophyta</taxon>
        <taxon>Spermatophyta</taxon>
        <taxon>Magnoliopsida</taxon>
        <taxon>eudicotyledons</taxon>
        <taxon>Gunneridae</taxon>
        <taxon>Pentapetalae</taxon>
        <taxon>asterids</taxon>
        <taxon>lamiids</taxon>
        <taxon>Solanales</taxon>
        <taxon>Solanaceae</taxon>
        <taxon>Solanoideae</taxon>
        <taxon>Datureae</taxon>
        <taxon>Datura</taxon>
    </lineage>
</organism>
<evidence type="ECO:0000313" key="3">
    <source>
        <dbReference type="Proteomes" id="UP000823775"/>
    </source>
</evidence>
<proteinExistence type="predicted"/>
<comment type="caution">
    <text evidence="2">The sequence shown here is derived from an EMBL/GenBank/DDBJ whole genome shotgun (WGS) entry which is preliminary data.</text>
</comment>
<evidence type="ECO:0000256" key="1">
    <source>
        <dbReference type="SAM" id="MobiDB-lite"/>
    </source>
</evidence>
<name>A0ABS8WRD5_DATST</name>
<dbReference type="Proteomes" id="UP000823775">
    <property type="component" value="Unassembled WGS sequence"/>
</dbReference>
<feature type="region of interest" description="Disordered" evidence="1">
    <location>
        <begin position="1"/>
        <end position="53"/>
    </location>
</feature>
<gene>
    <name evidence="2" type="ORF">HAX54_051491</name>
</gene>
<accession>A0ABS8WRD5</accession>